<dbReference type="NCBIfam" id="TIGR01319">
    <property type="entry name" value="glmL_fam"/>
    <property type="match status" value="1"/>
</dbReference>
<dbReference type="KEGG" id="vgu:HYG85_02145"/>
<evidence type="ECO:0000313" key="1">
    <source>
        <dbReference type="EMBL" id="QUH27778.1"/>
    </source>
</evidence>
<name>A0A8J8M7S2_9FIRM</name>
<dbReference type="InterPro" id="IPR006230">
    <property type="entry name" value="MutL"/>
</dbReference>
<proteinExistence type="predicted"/>
<dbReference type="Proteomes" id="UP000677305">
    <property type="component" value="Chromosome"/>
</dbReference>
<evidence type="ECO:0000313" key="2">
    <source>
        <dbReference type="Proteomes" id="UP000677305"/>
    </source>
</evidence>
<keyword evidence="2" id="KW-1185">Reference proteome</keyword>
<sequence>MEAVLLIDFGSTYTKVTAVDLENKAIIGTSKAFTTIESDICEGLNNALDKLKSQHKDLSIKEMFACSSAAGGLRMVAIGLVPDLTAEAAKRAALSAGAKVMKVFSYELNESEAEEIENIRPDIILLTGGTDGGNKEVILHNAKILASLDTKAPIIIAGNKSVQEKVADILSEKEITICENVMPELDVLNIESARLAIREVFLRRIVYAKGLSKVKDLIEGIIMPTPSAVLAAAKLLGEGTKKEKGIGDLIVVDVGGATTDIHSVAEGLPSKGGVLLKGLPEPFVKRTVEGDLGVRYSADALVCTCGIDELLNKAELSEDQINEYQQFIKANPGYITDSDEIFGKFDFGLASLAVKNATKRHVGTIETHYTPFGATYVQTGKDLTTVRNIIGTGGPIINCKRAKEVLKESLFDPLEPTVLKPMRGKIFIDSKYIFAAMGLLAVKYPDIALSIMKNEIKLILEVD</sequence>
<dbReference type="SUPFAM" id="SSF53067">
    <property type="entry name" value="Actin-like ATPase domain"/>
    <property type="match status" value="1"/>
</dbReference>
<protein>
    <submittedName>
        <fullName evidence="1">Glutamate mutase L</fullName>
    </submittedName>
</protein>
<dbReference type="AlphaFoldDB" id="A0A8J8M7S2"/>
<dbReference type="InterPro" id="IPR043129">
    <property type="entry name" value="ATPase_NBD"/>
</dbReference>
<dbReference type="Pfam" id="PF13941">
    <property type="entry name" value="MutL"/>
    <property type="match status" value="1"/>
</dbReference>
<organism evidence="1 2">
    <name type="scientific">Vallitalea guaymasensis</name>
    <dbReference type="NCBI Taxonomy" id="1185412"/>
    <lineage>
        <taxon>Bacteria</taxon>
        <taxon>Bacillati</taxon>
        <taxon>Bacillota</taxon>
        <taxon>Clostridia</taxon>
        <taxon>Lachnospirales</taxon>
        <taxon>Vallitaleaceae</taxon>
        <taxon>Vallitalea</taxon>
    </lineage>
</organism>
<reference evidence="1 2" key="1">
    <citation type="submission" date="2020-07" db="EMBL/GenBank/DDBJ databases">
        <title>Vallitalea guaymasensis genome.</title>
        <authorList>
            <person name="Postec A."/>
        </authorList>
    </citation>
    <scope>NUCLEOTIDE SEQUENCE [LARGE SCALE GENOMIC DNA]</scope>
    <source>
        <strain evidence="1 2">Ra1766G1</strain>
    </source>
</reference>
<dbReference type="PIRSF" id="PIRSF004729">
    <property type="entry name" value="MutL"/>
    <property type="match status" value="1"/>
</dbReference>
<accession>A0A8J8M7S2</accession>
<gene>
    <name evidence="1" type="ORF">HYG85_02145</name>
</gene>
<dbReference type="RefSeq" id="WP_212692092.1">
    <property type="nucleotide sequence ID" value="NZ_CP058561.1"/>
</dbReference>
<dbReference type="EMBL" id="CP058561">
    <property type="protein sequence ID" value="QUH27778.1"/>
    <property type="molecule type" value="Genomic_DNA"/>
</dbReference>
<dbReference type="NCBIfam" id="NF040745">
    <property type="entry name" value="accessory_GlmL"/>
    <property type="match status" value="1"/>
</dbReference>